<feature type="binding site" evidence="8">
    <location>
        <begin position="10"/>
        <end position="11"/>
    </location>
    <ligand>
        <name>substrate</name>
    </ligand>
</feature>
<organism evidence="9 10">
    <name type="scientific">Secundilactobacillus kimchicus JCM 15530</name>
    <dbReference type="NCBI Taxonomy" id="1302272"/>
    <lineage>
        <taxon>Bacteria</taxon>
        <taxon>Bacillati</taxon>
        <taxon>Bacillota</taxon>
        <taxon>Bacilli</taxon>
        <taxon>Lactobacillales</taxon>
        <taxon>Lactobacillaceae</taxon>
        <taxon>Secundilactobacillus</taxon>
    </lineage>
</organism>
<dbReference type="PROSITE" id="PS00923">
    <property type="entry name" value="ASP_GLU_RACEMASE_1"/>
    <property type="match status" value="1"/>
</dbReference>
<dbReference type="Pfam" id="PF01177">
    <property type="entry name" value="Asp_Glu_race"/>
    <property type="match status" value="1"/>
</dbReference>
<evidence type="ECO:0000256" key="8">
    <source>
        <dbReference type="HAMAP-Rule" id="MF_00258"/>
    </source>
</evidence>
<reference evidence="9 10" key="1">
    <citation type="journal article" date="2015" name="Genome Announc.">
        <title>Expanding the biotechnology potential of lactobacilli through comparative genomics of 213 strains and associated genera.</title>
        <authorList>
            <person name="Sun Z."/>
            <person name="Harris H.M."/>
            <person name="McCann A."/>
            <person name="Guo C."/>
            <person name="Argimon S."/>
            <person name="Zhang W."/>
            <person name="Yang X."/>
            <person name="Jeffery I.B."/>
            <person name="Cooney J.C."/>
            <person name="Kagawa T.F."/>
            <person name="Liu W."/>
            <person name="Song Y."/>
            <person name="Salvetti E."/>
            <person name="Wrobel A."/>
            <person name="Rasinkangas P."/>
            <person name="Parkhill J."/>
            <person name="Rea M.C."/>
            <person name="O'Sullivan O."/>
            <person name="Ritari J."/>
            <person name="Douillard F.P."/>
            <person name="Paul Ross R."/>
            <person name="Yang R."/>
            <person name="Briner A.E."/>
            <person name="Felis G.E."/>
            <person name="de Vos W.M."/>
            <person name="Barrangou R."/>
            <person name="Klaenhammer T.R."/>
            <person name="Caufield P.W."/>
            <person name="Cui Y."/>
            <person name="Zhang H."/>
            <person name="O'Toole P.W."/>
        </authorList>
    </citation>
    <scope>NUCLEOTIDE SEQUENCE [LARGE SCALE GENOMIC DNA]</scope>
    <source>
        <strain evidence="9 10">JCM 15530</strain>
    </source>
</reference>
<evidence type="ECO:0000256" key="5">
    <source>
        <dbReference type="ARBA" id="ARBA00023235"/>
    </source>
</evidence>
<feature type="binding site" evidence="8">
    <location>
        <begin position="185"/>
        <end position="186"/>
    </location>
    <ligand>
        <name>substrate</name>
    </ligand>
</feature>
<dbReference type="PROSITE" id="PS00924">
    <property type="entry name" value="ASP_GLU_RACEMASE_2"/>
    <property type="match status" value="1"/>
</dbReference>
<protein>
    <recommendedName>
        <fullName evidence="7 8">Glutamate racemase</fullName>
        <ecNumber evidence="2 8">5.1.1.3</ecNumber>
    </recommendedName>
</protein>
<proteinExistence type="inferred from homology"/>
<dbReference type="GO" id="GO:0071555">
    <property type="term" value="P:cell wall organization"/>
    <property type="evidence" value="ECO:0007669"/>
    <property type="project" value="UniProtKB-KW"/>
</dbReference>
<evidence type="ECO:0000256" key="1">
    <source>
        <dbReference type="ARBA" id="ARBA00001602"/>
    </source>
</evidence>
<dbReference type="GO" id="GO:0042802">
    <property type="term" value="F:identical protein binding"/>
    <property type="evidence" value="ECO:0007669"/>
    <property type="project" value="UniProtKB-ARBA"/>
</dbReference>
<dbReference type="InterPro" id="IPR004391">
    <property type="entry name" value="Glu_race"/>
</dbReference>
<comment type="catalytic activity">
    <reaction evidence="1 8">
        <text>L-glutamate = D-glutamate</text>
        <dbReference type="Rhea" id="RHEA:12813"/>
        <dbReference type="ChEBI" id="CHEBI:29985"/>
        <dbReference type="ChEBI" id="CHEBI:29986"/>
        <dbReference type="EC" id="5.1.1.3"/>
    </reaction>
</comment>
<keyword evidence="4 8" id="KW-0573">Peptidoglycan synthesis</keyword>
<dbReference type="InterPro" id="IPR001920">
    <property type="entry name" value="Asp/Glu_race"/>
</dbReference>
<comment type="similarity">
    <text evidence="8">Belongs to the aspartate/glutamate racemases family.</text>
</comment>
<dbReference type="NCBIfam" id="TIGR00067">
    <property type="entry name" value="glut_race"/>
    <property type="match status" value="1"/>
</dbReference>
<dbReference type="PANTHER" id="PTHR21198">
    <property type="entry name" value="GLUTAMATE RACEMASE"/>
    <property type="match status" value="1"/>
</dbReference>
<dbReference type="InterPro" id="IPR015942">
    <property type="entry name" value="Asp/Glu/hydantoin_racemase"/>
</dbReference>
<keyword evidence="5 8" id="KW-0413">Isomerase</keyword>
<evidence type="ECO:0000313" key="9">
    <source>
        <dbReference type="EMBL" id="KRK47188.1"/>
    </source>
</evidence>
<evidence type="ECO:0000256" key="6">
    <source>
        <dbReference type="ARBA" id="ARBA00023316"/>
    </source>
</evidence>
<comment type="function">
    <text evidence="8">Provides the (R)-glutamate required for cell wall biosynthesis.</text>
</comment>
<dbReference type="GO" id="GO:0008360">
    <property type="term" value="P:regulation of cell shape"/>
    <property type="evidence" value="ECO:0007669"/>
    <property type="project" value="UniProtKB-KW"/>
</dbReference>
<dbReference type="EC" id="5.1.1.3" evidence="2 8"/>
<accession>A0A0R1HTU2</accession>
<dbReference type="GO" id="GO:0008881">
    <property type="term" value="F:glutamate racemase activity"/>
    <property type="evidence" value="ECO:0007669"/>
    <property type="project" value="UniProtKB-UniRule"/>
</dbReference>
<feature type="binding site" evidence="8">
    <location>
        <begin position="42"/>
        <end position="43"/>
    </location>
    <ligand>
        <name>substrate</name>
    </ligand>
</feature>
<gene>
    <name evidence="8" type="primary">murI</name>
    <name evidence="9" type="ORF">FC96_GL000648</name>
</gene>
<comment type="pathway">
    <text evidence="8">Cell wall biogenesis; peptidoglycan biosynthesis.</text>
</comment>
<dbReference type="SUPFAM" id="SSF53681">
    <property type="entry name" value="Aspartate/glutamate racemase"/>
    <property type="match status" value="2"/>
</dbReference>
<dbReference type="FunFam" id="3.40.50.1860:FF:000002">
    <property type="entry name" value="Glutamate racemase"/>
    <property type="match status" value="1"/>
</dbReference>
<dbReference type="InterPro" id="IPR033134">
    <property type="entry name" value="Asp/Glu_racemase_AS_2"/>
</dbReference>
<feature type="active site" description="Proton donor/acceptor" evidence="8">
    <location>
        <position position="184"/>
    </location>
</feature>
<keyword evidence="10" id="KW-1185">Reference proteome</keyword>
<dbReference type="NCBIfam" id="NF002035">
    <property type="entry name" value="PRK00865.1-3"/>
    <property type="match status" value="1"/>
</dbReference>
<dbReference type="InterPro" id="IPR018187">
    <property type="entry name" value="Asp/Glu_racemase_AS_1"/>
</dbReference>
<dbReference type="GO" id="GO:0009252">
    <property type="term" value="P:peptidoglycan biosynthetic process"/>
    <property type="evidence" value="ECO:0007669"/>
    <property type="project" value="UniProtKB-UniRule"/>
</dbReference>
<keyword evidence="6 8" id="KW-0961">Cell wall biogenesis/degradation</keyword>
<dbReference type="Gene3D" id="3.40.50.1860">
    <property type="match status" value="2"/>
</dbReference>
<name>A0A0R1HTU2_9LACO</name>
<dbReference type="PATRIC" id="fig|1302272.5.peg.647"/>
<evidence type="ECO:0000256" key="3">
    <source>
        <dbReference type="ARBA" id="ARBA00022960"/>
    </source>
</evidence>
<feature type="binding site" evidence="8">
    <location>
        <begin position="74"/>
        <end position="75"/>
    </location>
    <ligand>
        <name>substrate</name>
    </ligand>
</feature>
<dbReference type="RefSeq" id="WP_056943033.1">
    <property type="nucleotide sequence ID" value="NZ_AZCX01000011.1"/>
</dbReference>
<dbReference type="Proteomes" id="UP000050911">
    <property type="component" value="Unassembled WGS sequence"/>
</dbReference>
<dbReference type="AlphaFoldDB" id="A0A0R1HTU2"/>
<evidence type="ECO:0000256" key="4">
    <source>
        <dbReference type="ARBA" id="ARBA00022984"/>
    </source>
</evidence>
<dbReference type="OrthoDB" id="9801055at2"/>
<evidence type="ECO:0000313" key="10">
    <source>
        <dbReference type="Proteomes" id="UP000050911"/>
    </source>
</evidence>
<evidence type="ECO:0000256" key="2">
    <source>
        <dbReference type="ARBA" id="ARBA00013090"/>
    </source>
</evidence>
<comment type="caution">
    <text evidence="9">The sequence shown here is derived from an EMBL/GenBank/DDBJ whole genome shotgun (WGS) entry which is preliminary data.</text>
</comment>
<dbReference type="HAMAP" id="MF_00258">
    <property type="entry name" value="Glu_racemase"/>
    <property type="match status" value="1"/>
</dbReference>
<dbReference type="UniPathway" id="UPA00219"/>
<dbReference type="EMBL" id="AZCX01000011">
    <property type="protein sequence ID" value="KRK47188.1"/>
    <property type="molecule type" value="Genomic_DNA"/>
</dbReference>
<feature type="active site" description="Proton donor/acceptor" evidence="8">
    <location>
        <position position="73"/>
    </location>
</feature>
<dbReference type="STRING" id="1302272.FC96_GL000648"/>
<evidence type="ECO:0000256" key="7">
    <source>
        <dbReference type="ARBA" id="ARBA00070053"/>
    </source>
</evidence>
<keyword evidence="3 8" id="KW-0133">Cell shape</keyword>
<sequence length="272" mass="28961">MDKRPIGFMDSGVGGLTAVKEALQQLPNESMVFLGDQARMPYGPRPPQEVQRFSLQIAHFLEMQDIKLLVIACNTATAAALPVLQETLPIPVVGVIKAGSEQAVRQSQTGHIGVIATEGTINSQAYSQAISSLAPRAHVIGLACPEFVMAVEQNAYQAPATKALVADKLAVFKRQPVDTLVMGCTHFPLLRPFISAAMGLEVALIDSGAETVATVKAILTANDQLNDGQEPVFHRFYTTGQPAQFETIAKAWLGSANLTATAISVAQLEKLG</sequence>
<dbReference type="PANTHER" id="PTHR21198:SF2">
    <property type="entry name" value="GLUTAMATE RACEMASE"/>
    <property type="match status" value="1"/>
</dbReference>